<dbReference type="InterPro" id="IPR000086">
    <property type="entry name" value="NUDIX_hydrolase_dom"/>
</dbReference>
<proteinExistence type="predicted"/>
<comment type="caution">
    <text evidence="3">The sequence shown here is derived from an EMBL/GenBank/DDBJ whole genome shotgun (WGS) entry which is preliminary data.</text>
</comment>
<keyword evidence="1" id="KW-0472">Membrane</keyword>
<dbReference type="PANTHER" id="PTHR12992:SF44">
    <property type="entry name" value="NUDIX HYDROLASE DOMAIN-CONTAINING PROTEIN"/>
    <property type="match status" value="1"/>
</dbReference>
<reference evidence="3" key="1">
    <citation type="submission" date="2022-07" db="EMBL/GenBank/DDBJ databases">
        <title>Phylogenomic reconstructions and comparative analyses of Kickxellomycotina fungi.</title>
        <authorList>
            <person name="Reynolds N.K."/>
            <person name="Stajich J.E."/>
            <person name="Barry K."/>
            <person name="Grigoriev I.V."/>
            <person name="Crous P."/>
            <person name="Smith M.E."/>
        </authorList>
    </citation>
    <scope>NUCLEOTIDE SEQUENCE</scope>
    <source>
        <strain evidence="3">NRRL 3115</strain>
    </source>
</reference>
<accession>A0A9W8G7E5</accession>
<protein>
    <recommendedName>
        <fullName evidence="2">Nudix hydrolase domain-containing protein</fullName>
    </recommendedName>
</protein>
<dbReference type="EMBL" id="JANBTW010000025">
    <property type="protein sequence ID" value="KAJ2678019.1"/>
    <property type="molecule type" value="Genomic_DNA"/>
</dbReference>
<dbReference type="CDD" id="cd03426">
    <property type="entry name" value="NUDIX_CoAse_Nudt7"/>
    <property type="match status" value="1"/>
</dbReference>
<evidence type="ECO:0000259" key="2">
    <source>
        <dbReference type="PROSITE" id="PS51462"/>
    </source>
</evidence>
<dbReference type="AlphaFoldDB" id="A0A9W8G7E5"/>
<dbReference type="InterPro" id="IPR045121">
    <property type="entry name" value="CoAse"/>
</dbReference>
<dbReference type="PROSITE" id="PS51462">
    <property type="entry name" value="NUDIX"/>
    <property type="match status" value="1"/>
</dbReference>
<feature type="domain" description="Nudix hydrolase" evidence="2">
    <location>
        <begin position="64"/>
        <end position="213"/>
    </location>
</feature>
<feature type="transmembrane region" description="Helical" evidence="1">
    <location>
        <begin position="378"/>
        <end position="398"/>
    </location>
</feature>
<gene>
    <name evidence="3" type="ORF">GGI25_002662</name>
</gene>
<dbReference type="Pfam" id="PF00293">
    <property type="entry name" value="NUDIX"/>
    <property type="match status" value="1"/>
</dbReference>
<name>A0A9W8G7E5_9FUNG</name>
<dbReference type="PANTHER" id="PTHR12992">
    <property type="entry name" value="NUDIX HYDROLASE"/>
    <property type="match status" value="1"/>
</dbReference>
<dbReference type="GO" id="GO:0010945">
    <property type="term" value="F:coenzyme A diphosphatase activity"/>
    <property type="evidence" value="ECO:0007669"/>
    <property type="project" value="InterPro"/>
</dbReference>
<dbReference type="Proteomes" id="UP001151518">
    <property type="component" value="Unassembled WGS sequence"/>
</dbReference>
<keyword evidence="1" id="KW-1133">Transmembrane helix</keyword>
<dbReference type="Gene3D" id="3.90.79.10">
    <property type="entry name" value="Nucleoside Triphosphate Pyrophosphohydrolase"/>
    <property type="match status" value="1"/>
</dbReference>
<evidence type="ECO:0000313" key="3">
    <source>
        <dbReference type="EMBL" id="KAJ2678019.1"/>
    </source>
</evidence>
<dbReference type="InterPro" id="IPR015797">
    <property type="entry name" value="NUDIX_hydrolase-like_dom_sf"/>
</dbReference>
<dbReference type="SUPFAM" id="SSF55811">
    <property type="entry name" value="Nudix"/>
    <property type="match status" value="1"/>
</dbReference>
<keyword evidence="1" id="KW-0812">Transmembrane</keyword>
<evidence type="ECO:0000256" key="1">
    <source>
        <dbReference type="SAM" id="Phobius"/>
    </source>
</evidence>
<evidence type="ECO:0000313" key="4">
    <source>
        <dbReference type="Proteomes" id="UP001151518"/>
    </source>
</evidence>
<sequence>MTTRAQDIPHVEYIAQLLRHMVSVPASRAEWPKRGSVAIIVRLALPDNEQYFPSYDILGAKQKSQTPATLVQALHRFLNADGMEKARVQILFIQRARYPGDPWSGHIGFPGGKREPADASDRATAERETMEELGLDLRASGYVYLGQLDDTCAYALFTRVMLVISPHVYLQLTKQTPPMTLSAEIASAHWVDFGHILRAVDQPAKPFTGINIPVDIASRVFPACCSSEPLWYRGFRMLFGRFHYTVLPLGYTKDNSVFGAPQLENIVIEEHRRYSSVVRFSSDTELYLWGVSLCILGNLVDLSLPVPPETLNPSYTSIASPWPQMDQCRWGDVNFLVNAAHRVFWNPRWRKPWHVRVQKRRGEKTVGNNIDYFQAHFYVLRAAFVVSCLCKAVAMWIAGKAAMRMGLRATRWCFGSKC</sequence>
<dbReference type="OrthoDB" id="77989at2759"/>
<organism evidence="3 4">
    <name type="scientific">Coemansia spiralis</name>
    <dbReference type="NCBI Taxonomy" id="417178"/>
    <lineage>
        <taxon>Eukaryota</taxon>
        <taxon>Fungi</taxon>
        <taxon>Fungi incertae sedis</taxon>
        <taxon>Zoopagomycota</taxon>
        <taxon>Kickxellomycotina</taxon>
        <taxon>Kickxellomycetes</taxon>
        <taxon>Kickxellales</taxon>
        <taxon>Kickxellaceae</taxon>
        <taxon>Coemansia</taxon>
    </lineage>
</organism>